<dbReference type="Proteomes" id="UP000255505">
    <property type="component" value="Plasmid II"/>
</dbReference>
<dbReference type="EMBL" id="LT991977">
    <property type="protein sequence ID" value="SPK76183.1"/>
    <property type="molecule type" value="Genomic_DNA"/>
</dbReference>
<dbReference type="InterPro" id="IPR025110">
    <property type="entry name" value="AMP-bd_C"/>
</dbReference>
<dbReference type="AlphaFoldDB" id="A0A375INA3"/>
<organism evidence="2 3">
    <name type="scientific">Cupriavidus taiwanensis</name>
    <dbReference type="NCBI Taxonomy" id="164546"/>
    <lineage>
        <taxon>Bacteria</taxon>
        <taxon>Pseudomonadati</taxon>
        <taxon>Pseudomonadota</taxon>
        <taxon>Betaproteobacteria</taxon>
        <taxon>Burkholderiales</taxon>
        <taxon>Burkholderiaceae</taxon>
        <taxon>Cupriavidus</taxon>
    </lineage>
</organism>
<dbReference type="SUPFAM" id="SSF56801">
    <property type="entry name" value="Acetyl-CoA synthetase-like"/>
    <property type="match status" value="1"/>
</dbReference>
<reference evidence="2 3" key="1">
    <citation type="submission" date="2018-01" db="EMBL/GenBank/DDBJ databases">
        <authorList>
            <person name="Gaut B.S."/>
            <person name="Morton B.R."/>
            <person name="Clegg M.T."/>
            <person name="Duvall M.R."/>
        </authorList>
    </citation>
    <scope>NUCLEOTIDE SEQUENCE [LARGE SCALE GENOMIC DNA]</scope>
    <source>
        <strain evidence="2">Cupriavidus taiwanensis LMG 19425</strain>
        <plasmid evidence="3">Plasmid ii</plasmid>
    </source>
</reference>
<dbReference type="InterPro" id="IPR045851">
    <property type="entry name" value="AMP-bd_C_sf"/>
</dbReference>
<dbReference type="Pfam" id="PF13193">
    <property type="entry name" value="AMP-binding_C"/>
    <property type="match status" value="1"/>
</dbReference>
<sequence length="61" mass="6959">MRKRGHEGATEEELIAHARQALAPFKVPKRIVFVADLPRNTAGKLLKRQLREDYAQLFGTD</sequence>
<keyword evidence="2" id="KW-0614">Plasmid</keyword>
<feature type="domain" description="AMP-binding enzyme C-terminal" evidence="1">
    <location>
        <begin position="8"/>
        <end position="44"/>
    </location>
</feature>
<evidence type="ECO:0000259" key="1">
    <source>
        <dbReference type="Pfam" id="PF13193"/>
    </source>
</evidence>
<protein>
    <recommendedName>
        <fullName evidence="1">AMP-binding enzyme C-terminal domain-containing protein</fullName>
    </recommendedName>
</protein>
<accession>A0A375INA3</accession>
<evidence type="ECO:0000313" key="2">
    <source>
        <dbReference type="EMBL" id="SPK76183.1"/>
    </source>
</evidence>
<gene>
    <name evidence="2" type="ORF">CT19425_MP70343</name>
</gene>
<geneLocation type="plasmid" evidence="2">
    <name>II</name>
</geneLocation>
<evidence type="ECO:0000313" key="3">
    <source>
        <dbReference type="Proteomes" id="UP000255505"/>
    </source>
</evidence>
<dbReference type="Gene3D" id="3.30.300.30">
    <property type="match status" value="1"/>
</dbReference>
<name>A0A375INA3_9BURK</name>
<proteinExistence type="predicted"/>